<dbReference type="CDD" id="cd00712">
    <property type="entry name" value="AsnB"/>
    <property type="match status" value="1"/>
</dbReference>
<dbReference type="NCBIfam" id="TIGR01536">
    <property type="entry name" value="asn_synth_AEB"/>
    <property type="match status" value="1"/>
</dbReference>
<dbReference type="NCBIfam" id="TIGR03108">
    <property type="entry name" value="eps_aminotran_1"/>
    <property type="match status" value="1"/>
</dbReference>
<dbReference type="CDD" id="cd01991">
    <property type="entry name" value="Asn_synthase_B_C"/>
    <property type="match status" value="1"/>
</dbReference>
<dbReference type="PANTHER" id="PTHR43284">
    <property type="entry name" value="ASPARAGINE SYNTHETASE (GLUTAMINE-HYDROLYZING)"/>
    <property type="match status" value="1"/>
</dbReference>
<dbReference type="PROSITE" id="PS51278">
    <property type="entry name" value="GATASE_TYPE_2"/>
    <property type="match status" value="1"/>
</dbReference>
<dbReference type="Gene3D" id="3.60.20.10">
    <property type="entry name" value="Glutamine Phosphoribosylpyrophosphate, subunit 1, domain 1"/>
    <property type="match status" value="1"/>
</dbReference>
<protein>
    <recommendedName>
        <fullName evidence="3">asparagine synthase (glutamine-hydrolyzing)</fullName>
        <ecNumber evidence="3">6.3.5.4</ecNumber>
    </recommendedName>
</protein>
<dbReference type="Pfam" id="PF13537">
    <property type="entry name" value="GATase_7"/>
    <property type="match status" value="1"/>
</dbReference>
<dbReference type="InterPro" id="IPR033738">
    <property type="entry name" value="AsnB_N"/>
</dbReference>
<dbReference type="InterPro" id="IPR001962">
    <property type="entry name" value="Asn_synthase"/>
</dbReference>
<dbReference type="SUPFAM" id="SSF52402">
    <property type="entry name" value="Adenine nucleotide alpha hydrolases-like"/>
    <property type="match status" value="1"/>
</dbReference>
<evidence type="ECO:0000256" key="2">
    <source>
        <dbReference type="ARBA" id="ARBA00005752"/>
    </source>
</evidence>
<keyword evidence="6" id="KW-0315">Glutamine amidotransferase</keyword>
<comment type="catalytic activity">
    <reaction evidence="7">
        <text>L-aspartate + L-glutamine + ATP + H2O = L-asparagine + L-glutamate + AMP + diphosphate + H(+)</text>
        <dbReference type="Rhea" id="RHEA:12228"/>
        <dbReference type="ChEBI" id="CHEBI:15377"/>
        <dbReference type="ChEBI" id="CHEBI:15378"/>
        <dbReference type="ChEBI" id="CHEBI:29985"/>
        <dbReference type="ChEBI" id="CHEBI:29991"/>
        <dbReference type="ChEBI" id="CHEBI:30616"/>
        <dbReference type="ChEBI" id="CHEBI:33019"/>
        <dbReference type="ChEBI" id="CHEBI:58048"/>
        <dbReference type="ChEBI" id="CHEBI:58359"/>
        <dbReference type="ChEBI" id="CHEBI:456215"/>
        <dbReference type="EC" id="6.3.5.4"/>
    </reaction>
</comment>
<evidence type="ECO:0000256" key="4">
    <source>
        <dbReference type="ARBA" id="ARBA00022741"/>
    </source>
</evidence>
<comment type="pathway">
    <text evidence="1">Amino-acid biosynthesis; L-asparagine biosynthesis; L-asparagine from L-aspartate (L-Gln route): step 1/1.</text>
</comment>
<name>A0ABV7D381_9PROT</name>
<organism evidence="9 10">
    <name type="scientific">Kordiimonas pumila</name>
    <dbReference type="NCBI Taxonomy" id="2161677"/>
    <lineage>
        <taxon>Bacteria</taxon>
        <taxon>Pseudomonadati</taxon>
        <taxon>Pseudomonadota</taxon>
        <taxon>Alphaproteobacteria</taxon>
        <taxon>Kordiimonadales</taxon>
        <taxon>Kordiimonadaceae</taxon>
        <taxon>Kordiimonas</taxon>
    </lineage>
</organism>
<evidence type="ECO:0000313" key="10">
    <source>
        <dbReference type="Proteomes" id="UP001595444"/>
    </source>
</evidence>
<dbReference type="SUPFAM" id="SSF56235">
    <property type="entry name" value="N-terminal nucleophile aminohydrolases (Ntn hydrolases)"/>
    <property type="match status" value="1"/>
</dbReference>
<evidence type="ECO:0000313" key="9">
    <source>
        <dbReference type="EMBL" id="MFC3051195.1"/>
    </source>
</evidence>
<evidence type="ECO:0000259" key="8">
    <source>
        <dbReference type="PROSITE" id="PS51278"/>
    </source>
</evidence>
<keyword evidence="4" id="KW-0547">Nucleotide-binding</keyword>
<comment type="similarity">
    <text evidence="2">Belongs to the asparagine synthetase family.</text>
</comment>
<dbReference type="RefSeq" id="WP_194211852.1">
    <property type="nucleotide sequence ID" value="NZ_CP061205.1"/>
</dbReference>
<evidence type="ECO:0000256" key="6">
    <source>
        <dbReference type="ARBA" id="ARBA00022962"/>
    </source>
</evidence>
<evidence type="ECO:0000256" key="1">
    <source>
        <dbReference type="ARBA" id="ARBA00005187"/>
    </source>
</evidence>
<dbReference type="InterPro" id="IPR051786">
    <property type="entry name" value="ASN_synthetase/amidase"/>
</dbReference>
<proteinExistence type="inferred from homology"/>
<accession>A0ABV7D381</accession>
<evidence type="ECO:0000256" key="7">
    <source>
        <dbReference type="ARBA" id="ARBA00048741"/>
    </source>
</evidence>
<reference evidence="10" key="1">
    <citation type="journal article" date="2019" name="Int. J. Syst. Evol. Microbiol.">
        <title>The Global Catalogue of Microorganisms (GCM) 10K type strain sequencing project: providing services to taxonomists for standard genome sequencing and annotation.</title>
        <authorList>
            <consortium name="The Broad Institute Genomics Platform"/>
            <consortium name="The Broad Institute Genome Sequencing Center for Infectious Disease"/>
            <person name="Wu L."/>
            <person name="Ma J."/>
        </authorList>
    </citation>
    <scope>NUCLEOTIDE SEQUENCE [LARGE SCALE GENOMIC DNA]</scope>
    <source>
        <strain evidence="10">KCTC 62164</strain>
    </source>
</reference>
<keyword evidence="10" id="KW-1185">Reference proteome</keyword>
<dbReference type="InterPro" id="IPR006426">
    <property type="entry name" value="Asn_synth_AEB"/>
</dbReference>
<evidence type="ECO:0000256" key="5">
    <source>
        <dbReference type="ARBA" id="ARBA00022840"/>
    </source>
</evidence>
<dbReference type="EC" id="6.3.5.4" evidence="3"/>
<dbReference type="Pfam" id="PF00733">
    <property type="entry name" value="Asn_synthase"/>
    <property type="match status" value="1"/>
</dbReference>
<dbReference type="Gene3D" id="3.40.50.620">
    <property type="entry name" value="HUPs"/>
    <property type="match status" value="2"/>
</dbReference>
<gene>
    <name evidence="9" type="ORF">ACFOKA_04685</name>
</gene>
<dbReference type="PIRSF" id="PIRSF001589">
    <property type="entry name" value="Asn_synthetase_glu-h"/>
    <property type="match status" value="1"/>
</dbReference>
<keyword evidence="5" id="KW-0067">ATP-binding</keyword>
<dbReference type="InterPro" id="IPR029055">
    <property type="entry name" value="Ntn_hydrolases_N"/>
</dbReference>
<sequence>MCGIAGMMVPETMELPQQVLRTMTNAISHRGPDGDGFYYGKTVGLGHRRLSIIDLEGGAQPMYSADGQVIISFNGEIYNYQALRRELESLGHHFTSKSDTEVLLQAYLEWDRDCVTRLRGMFAFGIWDNRKQELFLARDRLGIKPLYYTTVSDGTFVFGSELKAILEHPACRRKLRIDALEDYLALGYVPDPKSLVAGVCTLPPACTMIKRQGQTKDDIREYWSPDITGGSGVVTDASELLGRLEEAVKLRMIADVPLGAFLSGGVDSSAVVGLMSKNSTSPVETCAIGSEDIEYDESGYAERVANHFKTHHRLRFSSAEDGGLIRTMAKVYDDPFADLSAFPTYKVCALAREKVIVALSGDGGDELFAGYRRYKFHMMEEKLRKTIPLSLRRIIFGPLAKLYPKLDYAPQFLRAKSTFEALSRSSAEAYFQTVSKTPDRDRVRLHTEKMRGYLDGYHPHERFKELAKEVEGADPLSTIQYIDLKTYLPGDILTKVDRASMAHSLEVRVPILDHKFIEYGLRLPASDRIMDGEGKAVFKKALEGFLPDEILYRQKKGFIVPVVNWLRNELIPELEKLKASEILFDTGLIDQQNVCILIDEHVSGRRDHHMTLWSLLMLNASLENLQLSL</sequence>
<dbReference type="InterPro" id="IPR017932">
    <property type="entry name" value="GATase_2_dom"/>
</dbReference>
<dbReference type="InterPro" id="IPR014729">
    <property type="entry name" value="Rossmann-like_a/b/a_fold"/>
</dbReference>
<dbReference type="InterPro" id="IPR017539">
    <property type="entry name" value="XrtA_amidotfase"/>
</dbReference>
<dbReference type="EMBL" id="JBHRSL010000002">
    <property type="protein sequence ID" value="MFC3051195.1"/>
    <property type="molecule type" value="Genomic_DNA"/>
</dbReference>
<feature type="domain" description="Glutamine amidotransferase type-2" evidence="8">
    <location>
        <begin position="2"/>
        <end position="213"/>
    </location>
</feature>
<dbReference type="Proteomes" id="UP001595444">
    <property type="component" value="Unassembled WGS sequence"/>
</dbReference>
<dbReference type="PANTHER" id="PTHR43284:SF1">
    <property type="entry name" value="ASPARAGINE SYNTHETASE"/>
    <property type="match status" value="1"/>
</dbReference>
<comment type="caution">
    <text evidence="9">The sequence shown here is derived from an EMBL/GenBank/DDBJ whole genome shotgun (WGS) entry which is preliminary data.</text>
</comment>
<evidence type="ECO:0000256" key="3">
    <source>
        <dbReference type="ARBA" id="ARBA00012737"/>
    </source>
</evidence>